<sequence length="1007" mass="106624">MQHNYQRTGRLFHGLPLALLLLLLAAPLRAQWKQGTGLSAGEVNALAVAGTHIFAGTAGGIYRSDDDGRHWTAVNQGLPTQHSTVNALLVKGTTVFAGLFNPGLGVYRSDDNGETWQATGLNPNAIKASNFQITALAQRGNELWAATGSAIFRSTDDGRTWEIVNEGLDLTRPMFPIGALVATTAGVYTALNNQGVYQLAADGTHWERVLPDGDLHTLSAVNNVVFAGGYSKVYRAADGSPWQALTTLTNLARGQNGVLARGSELWAASFNGIFKSADAGITWEPAGFYNSANGIALTPSAFLATTYDGLLRSGDDWQTWERATEGMVTYTVPTLFADGDGLFMGTEAYGLLRSTDQGGTWSRTAYPYGYVYSLARNGDHLFAGSSGNGIAWSADDGETWSFPGNGPANLLVPALLAQGGAVYAGTSSGVYKSTDNGQNWTLLPGVMEGQFVNGLYAHAGVLFAGTFSGLFRSTDEGASWQAVPGMSNVNGMATLGTDLYAGGYTGIYRSGDAGATWTRLDNPAAFFPVISLVAHQGILFAGTYQGGVYRSVDRGATWTRVNEGFNNPSVRSLAVTADRLVAGTYNTGAWYRPLAELLPAPPVTDLVRINAGGARYTTADNVPFAADAQFTGGTVSALDTGEVANTTEDDLYRSLRFGPSFAYGVPVPNGTYDVTLHFNETYWGYRVPGGVRSRRFHVDVEGARKLTNYDVYQRARGAMRAVQETFRVSVTDGTLDVQFRKGSADYPAVAALEVVPVAEPGAFRVNAGGPAYTTTDNRTYAGDSYFAGGTRSIPAAGVVAGTAEQPLYRTGRHGSSFSYNFPTGNGTFSVSLDFTETYWGNLVAGGVGSRKFNLDAEGQRKLTEYDIFATAGGAMQAVRESFVVTVTDGTLNLQFRKGSADLPSVKAIEVLPVTAGRLAGAEVAQTAAGAGLRPNPAADRVHVRLDDAAGAVHRTAVTDALGIARLVNGHRPAAGGFALDVRSLRPGAYLLTVTTDGGPRLFRFVKQ</sequence>
<dbReference type="SUPFAM" id="SSF49785">
    <property type="entry name" value="Galactose-binding domain-like"/>
    <property type="match status" value="2"/>
</dbReference>
<dbReference type="Pfam" id="PF11721">
    <property type="entry name" value="Malectin"/>
    <property type="match status" value="2"/>
</dbReference>
<name>A0A6J4IG99_9SPHI</name>
<dbReference type="Pfam" id="PF25852">
    <property type="entry name" value="DUF6242_C"/>
    <property type="match status" value="1"/>
</dbReference>
<dbReference type="Pfam" id="PF02012">
    <property type="entry name" value="BNR"/>
    <property type="match status" value="1"/>
</dbReference>
<dbReference type="InterPro" id="IPR015943">
    <property type="entry name" value="WD40/YVTN_repeat-like_dom_sf"/>
</dbReference>
<keyword evidence="5" id="KW-0256">Endoplasmic reticulum</keyword>
<dbReference type="EMBL" id="CADCTQ010000178">
    <property type="protein sequence ID" value="CAA9251257.1"/>
    <property type="molecule type" value="Genomic_DNA"/>
</dbReference>
<dbReference type="InterPro" id="IPR058667">
    <property type="entry name" value="DUF6242_C"/>
</dbReference>
<gene>
    <name evidence="12" type="ORF">AVDCRST_MAG56-1952</name>
</gene>
<organism evidence="12">
    <name type="scientific">uncultured Cytophagales bacterium</name>
    <dbReference type="NCBI Taxonomy" id="158755"/>
    <lineage>
        <taxon>Bacteria</taxon>
        <taxon>Pseudomonadati</taxon>
        <taxon>Bacteroidota</taxon>
        <taxon>Sphingobacteriia</taxon>
        <taxon>Sphingobacteriales</taxon>
        <taxon>environmental samples</taxon>
    </lineage>
</organism>
<dbReference type="Gene3D" id="2.130.10.10">
    <property type="entry name" value="YVTN repeat-like/Quinoprotein amine dehydrogenase"/>
    <property type="match status" value="4"/>
</dbReference>
<dbReference type="InterPro" id="IPR008979">
    <property type="entry name" value="Galactose-bd-like_sf"/>
</dbReference>
<keyword evidence="7" id="KW-0472">Membrane</keyword>
<evidence type="ECO:0000259" key="11">
    <source>
        <dbReference type="Pfam" id="PF25852"/>
    </source>
</evidence>
<dbReference type="SUPFAM" id="SSF110296">
    <property type="entry name" value="Oligoxyloglucan reducing end-specific cellobiohydrolase"/>
    <property type="match status" value="3"/>
</dbReference>
<proteinExistence type="inferred from homology"/>
<reference evidence="12" key="1">
    <citation type="submission" date="2020-02" db="EMBL/GenBank/DDBJ databases">
        <authorList>
            <person name="Meier V. D."/>
        </authorList>
    </citation>
    <scope>NUCLEOTIDE SEQUENCE</scope>
    <source>
        <strain evidence="12">AVDCRST_MAG56</strain>
    </source>
</reference>
<comment type="similarity">
    <text evidence="2">Belongs to the malectin family.</text>
</comment>
<dbReference type="PANTHER" id="PTHR13460:SF0">
    <property type="entry name" value="MALECTIN"/>
    <property type="match status" value="1"/>
</dbReference>
<evidence type="ECO:0000256" key="9">
    <source>
        <dbReference type="ARBA" id="ARBA00023277"/>
    </source>
</evidence>
<keyword evidence="4" id="KW-0732">Signal</keyword>
<evidence type="ECO:0000256" key="5">
    <source>
        <dbReference type="ARBA" id="ARBA00022824"/>
    </source>
</evidence>
<evidence type="ECO:0000256" key="1">
    <source>
        <dbReference type="ARBA" id="ARBA00004115"/>
    </source>
</evidence>
<keyword evidence="3" id="KW-0812">Transmembrane</keyword>
<dbReference type="GO" id="GO:0030246">
    <property type="term" value="F:carbohydrate binding"/>
    <property type="evidence" value="ECO:0007669"/>
    <property type="project" value="InterPro"/>
</dbReference>
<keyword evidence="8" id="KW-0325">Glycoprotein</keyword>
<dbReference type="Gene3D" id="2.60.120.430">
    <property type="entry name" value="Galactose-binding lectin"/>
    <property type="match status" value="2"/>
</dbReference>
<dbReference type="CDD" id="cd15482">
    <property type="entry name" value="Sialidase_non-viral"/>
    <property type="match status" value="2"/>
</dbReference>
<feature type="domain" description="Malectin" evidence="10">
    <location>
        <begin position="763"/>
        <end position="907"/>
    </location>
</feature>
<feature type="domain" description="DUF6242" evidence="11">
    <location>
        <begin position="425"/>
        <end position="529"/>
    </location>
</feature>
<dbReference type="AlphaFoldDB" id="A0A6J4IG99"/>
<dbReference type="InterPro" id="IPR002860">
    <property type="entry name" value="BNR_rpt"/>
</dbReference>
<comment type="subcellular location">
    <subcellularLocation>
        <location evidence="1">Endoplasmic reticulum membrane</location>
        <topology evidence="1">Single-pass type I membrane protein</topology>
    </subcellularLocation>
</comment>
<keyword evidence="9" id="KW-0119">Carbohydrate metabolism</keyword>
<dbReference type="GO" id="GO:0016020">
    <property type="term" value="C:membrane"/>
    <property type="evidence" value="ECO:0007669"/>
    <property type="project" value="TreeGrafter"/>
</dbReference>
<evidence type="ECO:0000256" key="2">
    <source>
        <dbReference type="ARBA" id="ARBA00009141"/>
    </source>
</evidence>
<dbReference type="PANTHER" id="PTHR13460">
    <property type="match status" value="1"/>
</dbReference>
<keyword evidence="6" id="KW-1133">Transmembrane helix</keyword>
<evidence type="ECO:0000313" key="12">
    <source>
        <dbReference type="EMBL" id="CAA9251257.1"/>
    </source>
</evidence>
<feature type="domain" description="Malectin" evidence="10">
    <location>
        <begin position="607"/>
        <end position="751"/>
    </location>
</feature>
<evidence type="ECO:0000256" key="3">
    <source>
        <dbReference type="ARBA" id="ARBA00022692"/>
    </source>
</evidence>
<evidence type="ECO:0000256" key="7">
    <source>
        <dbReference type="ARBA" id="ARBA00023136"/>
    </source>
</evidence>
<evidence type="ECO:0000256" key="6">
    <source>
        <dbReference type="ARBA" id="ARBA00022989"/>
    </source>
</evidence>
<evidence type="ECO:0000256" key="8">
    <source>
        <dbReference type="ARBA" id="ARBA00023180"/>
    </source>
</evidence>
<accession>A0A6J4IG99</accession>
<evidence type="ECO:0000256" key="4">
    <source>
        <dbReference type="ARBA" id="ARBA00022729"/>
    </source>
</evidence>
<dbReference type="InterPro" id="IPR021720">
    <property type="entry name" value="Malectin_dom"/>
</dbReference>
<dbReference type="InterPro" id="IPR039155">
    <property type="entry name" value="MLEC"/>
</dbReference>
<protein>
    <submittedName>
        <fullName evidence="12">CBM57 / GH74 / GH33</fullName>
    </submittedName>
</protein>
<evidence type="ECO:0000259" key="10">
    <source>
        <dbReference type="Pfam" id="PF11721"/>
    </source>
</evidence>